<accession>A0A397VX01</accession>
<comment type="caution">
    <text evidence="1">The sequence shown here is derived from an EMBL/GenBank/DDBJ whole genome shotgun (WGS) entry which is preliminary data.</text>
</comment>
<dbReference type="Proteomes" id="UP000266673">
    <property type="component" value="Unassembled WGS sequence"/>
</dbReference>
<name>A0A397VX01_9GLOM</name>
<evidence type="ECO:0000313" key="1">
    <source>
        <dbReference type="EMBL" id="RIB25857.1"/>
    </source>
</evidence>
<proteinExistence type="predicted"/>
<dbReference type="EMBL" id="QKWP01000159">
    <property type="protein sequence ID" value="RIB25857.1"/>
    <property type="molecule type" value="Genomic_DNA"/>
</dbReference>
<evidence type="ECO:0000313" key="2">
    <source>
        <dbReference type="Proteomes" id="UP000266673"/>
    </source>
</evidence>
<dbReference type="OrthoDB" id="10563112at2759"/>
<gene>
    <name evidence="1" type="ORF">C2G38_394251</name>
</gene>
<dbReference type="AlphaFoldDB" id="A0A397VX01"/>
<keyword evidence="2" id="KW-1185">Reference proteome</keyword>
<reference evidence="1 2" key="1">
    <citation type="submission" date="2018-06" db="EMBL/GenBank/DDBJ databases">
        <title>Comparative genomics reveals the genomic features of Rhizophagus irregularis, R. cerebriforme, R. diaphanum and Gigaspora rosea, and their symbiotic lifestyle signature.</title>
        <authorList>
            <person name="Morin E."/>
            <person name="San Clemente H."/>
            <person name="Chen E.C.H."/>
            <person name="De La Providencia I."/>
            <person name="Hainaut M."/>
            <person name="Kuo A."/>
            <person name="Kohler A."/>
            <person name="Murat C."/>
            <person name="Tang N."/>
            <person name="Roy S."/>
            <person name="Loubradou J."/>
            <person name="Henrissat B."/>
            <person name="Grigoriev I.V."/>
            <person name="Corradi N."/>
            <person name="Roux C."/>
            <person name="Martin F.M."/>
        </authorList>
    </citation>
    <scope>NUCLEOTIDE SEQUENCE [LARGE SCALE GENOMIC DNA]</scope>
    <source>
        <strain evidence="1 2">DAOM 194757</strain>
    </source>
</reference>
<sequence length="157" mass="17850">MASDEIEKTINKLENDLLQINENKEYPVIDTVSDVITLFAKAFKNISNVIPGNIADPIAKLFYETVLIANSAIENRKRCNELKIFVKCALENLERSLECGAKPGIDFGKINMEQYMQALAEIVEYMRELANSTISKKVWRFLTSDQVTICIVEIEIE</sequence>
<organism evidence="1 2">
    <name type="scientific">Gigaspora rosea</name>
    <dbReference type="NCBI Taxonomy" id="44941"/>
    <lineage>
        <taxon>Eukaryota</taxon>
        <taxon>Fungi</taxon>
        <taxon>Fungi incertae sedis</taxon>
        <taxon>Mucoromycota</taxon>
        <taxon>Glomeromycotina</taxon>
        <taxon>Glomeromycetes</taxon>
        <taxon>Diversisporales</taxon>
        <taxon>Gigasporaceae</taxon>
        <taxon>Gigaspora</taxon>
    </lineage>
</organism>
<protein>
    <submittedName>
        <fullName evidence="1">Uncharacterized protein</fullName>
    </submittedName>
</protein>